<gene>
    <name evidence="3" type="ORF">QGN23_04840</name>
    <name evidence="2" type="ORF">QGN23_12685</name>
</gene>
<dbReference type="Proteomes" id="UP001241656">
    <property type="component" value="Chromosome"/>
</dbReference>
<dbReference type="InterPro" id="IPR001584">
    <property type="entry name" value="Integrase_cat-core"/>
</dbReference>
<dbReference type="PROSITE" id="PS50994">
    <property type="entry name" value="INTEGRASE"/>
    <property type="match status" value="1"/>
</dbReference>
<dbReference type="SUPFAM" id="SSF53098">
    <property type="entry name" value="Ribonuclease H-like"/>
    <property type="match status" value="1"/>
</dbReference>
<proteinExistence type="predicted"/>
<evidence type="ECO:0000259" key="1">
    <source>
        <dbReference type="PROSITE" id="PS50994"/>
    </source>
</evidence>
<dbReference type="Gene3D" id="3.30.420.10">
    <property type="entry name" value="Ribonuclease H-like superfamily/Ribonuclease H"/>
    <property type="match status" value="1"/>
</dbReference>
<reference evidence="2 4" key="1">
    <citation type="submission" date="2023-05" db="EMBL/GenBank/DDBJ databases">
        <title>Genomic insight into Chryseobacterium sp. wdc7 isolated forest soil (Gotjawal).</title>
        <authorList>
            <person name="Park S.-J."/>
        </authorList>
    </citation>
    <scope>NUCLEOTIDE SEQUENCE [LARGE SCALE GENOMIC DNA]</scope>
    <source>
        <strain evidence="4">wdc7</strain>
        <strain evidence="2">Wdc7</strain>
    </source>
</reference>
<dbReference type="EMBL" id="CP124855">
    <property type="protein sequence ID" value="WHF52606.1"/>
    <property type="molecule type" value="Genomic_DNA"/>
</dbReference>
<keyword evidence="4" id="KW-1185">Reference proteome</keyword>
<name>A0ABY8RDM5_9FLAO</name>
<dbReference type="InterPro" id="IPR048020">
    <property type="entry name" value="Transpos_IS3"/>
</dbReference>
<feature type="domain" description="Integrase catalytic" evidence="1">
    <location>
        <begin position="110"/>
        <end position="272"/>
    </location>
</feature>
<dbReference type="EMBL" id="CP124855">
    <property type="protein sequence ID" value="WHF51278.1"/>
    <property type="molecule type" value="Genomic_DNA"/>
</dbReference>
<organism evidence="2 4">
    <name type="scientific">Chryseobacterium gotjawalense</name>
    <dbReference type="NCBI Taxonomy" id="3042315"/>
    <lineage>
        <taxon>Bacteria</taxon>
        <taxon>Pseudomonadati</taxon>
        <taxon>Bacteroidota</taxon>
        <taxon>Flavobacteriia</taxon>
        <taxon>Flavobacteriales</taxon>
        <taxon>Weeksellaceae</taxon>
        <taxon>Chryseobacterium group</taxon>
        <taxon>Chryseobacterium</taxon>
    </lineage>
</organism>
<dbReference type="RefSeq" id="WP_282904633.1">
    <property type="nucleotide sequence ID" value="NZ_CP124855.1"/>
</dbReference>
<evidence type="ECO:0000313" key="2">
    <source>
        <dbReference type="EMBL" id="WHF51278.1"/>
    </source>
</evidence>
<accession>A0ABY8RDM5</accession>
<evidence type="ECO:0000313" key="4">
    <source>
        <dbReference type="Proteomes" id="UP001241656"/>
    </source>
</evidence>
<dbReference type="NCBIfam" id="NF033516">
    <property type="entry name" value="transpos_IS3"/>
    <property type="match status" value="1"/>
</dbReference>
<dbReference type="PANTHER" id="PTHR47515">
    <property type="entry name" value="LOW CALCIUM RESPONSE LOCUS PROTEIN T"/>
    <property type="match status" value="1"/>
</dbReference>
<dbReference type="InterPro" id="IPR012337">
    <property type="entry name" value="RNaseH-like_sf"/>
</dbReference>
<protein>
    <submittedName>
        <fullName evidence="2">IS3 family transposase</fullName>
    </submittedName>
</protein>
<dbReference type="Pfam" id="PF13683">
    <property type="entry name" value="rve_3"/>
    <property type="match status" value="1"/>
</dbReference>
<dbReference type="InterPro" id="IPR036397">
    <property type="entry name" value="RNaseH_sf"/>
</dbReference>
<evidence type="ECO:0000313" key="3">
    <source>
        <dbReference type="EMBL" id="WHF52606.1"/>
    </source>
</evidence>
<sequence length="272" mass="32069">MVTPYQKERCIAYLQEIKPDVSYAKVCRVMGRSRTSKYYEKRMPPKDEKLKGAITSILGTSRLGRKKVIVKVKRKFPEFGASQIRRVYQKYGFSLYRRMKRKRFDNPANPISVPLEQNEEWAMDFMSDALARGSRFRTLNIIDQYNRKCLDIDIRTSMPSRAVITFLERVIEKHGKPKGIRTDNGSEFTSGLFQTWLHENNIEWIKIQKGKPQQNAIIERFNKTYREDILDAHLFFSQQQVKQLTAVWIEDYNNERPHEALNFKTPAEYEAA</sequence>
<dbReference type="PANTHER" id="PTHR47515:SF2">
    <property type="entry name" value="INTEGRASE CORE DOMAIN PROTEIN"/>
    <property type="match status" value="1"/>
</dbReference>